<dbReference type="PANTHER" id="PTHR21525:SF9">
    <property type="entry name" value="CHANNEL_COLICIN DOMAIN-CONTAINING PROTEIN"/>
    <property type="match status" value="1"/>
</dbReference>
<organism evidence="4 5">
    <name type="scientific">Pseudomonas morbosilactucae</name>
    <dbReference type="NCBI Taxonomy" id="2938197"/>
    <lineage>
        <taxon>Bacteria</taxon>
        <taxon>Pseudomonadati</taxon>
        <taxon>Pseudomonadota</taxon>
        <taxon>Gammaproteobacteria</taxon>
        <taxon>Pseudomonadales</taxon>
        <taxon>Pseudomonadaceae</taxon>
        <taxon>Pseudomonas</taxon>
    </lineage>
</organism>
<dbReference type="Proteomes" id="UP001155059">
    <property type="component" value="Unassembled WGS sequence"/>
</dbReference>
<evidence type="ECO:0000256" key="2">
    <source>
        <dbReference type="SAM" id="SignalP"/>
    </source>
</evidence>
<sequence length="770" mass="79748">MASKLVSGLVVIGAAVSSTLDAAFKTVEDRIKKLEAQGNNARVLEKTIGETLRLQDAWQKAHDRGAASAAGLWRSLENNRNGLRKQGVLVHQLREEYQALGAVARGSELKARGQQQIDQGKTDLKAAYGWAKIGVDTLKAPVKVSADYQALIRDMAIKANVANTPREAQLSQTVMQTAKDTGMGRNEVAGLVSKMLVNGMSLDKAQGYAPLAAKFAVGQGASAENTANLMRALELQAKIDDPKVMESALEAIALQGQEGNFEAADMARLLPALLKSASAGGLTGMQAVSQLGSMLQVQMSTGGSPDEAASQLNNWIEKLGTGDALKAAALTDSQSRERYEALSKRSLSASGALDENLAQRRQLSKQLWAETEQAVDNGMLAIGEALRPATDQVAKGITLVVGKLTELAGAAPPLVLGLAAVGVGFVAIKNLMAAYTLGKGLLNVLRGSLKIDPEVAKRVSASKAGGLGCVQSTVGCCADNKRRRSRGGRKSPRGGARGQSGNSGNSRSKGAGGLKNPLTPSGLEKLPKGATAPGVPGTALKDAASVAKGFRGGSLLSVISAGFQVADVYQNAKTQDEKAEGYGEAAGNLAGTLAGAAAGAAIGSAVPVIGTVIGGLIGGAFGAWGGSALGGALGKKMFGSDESLKRLPAAGPLMMANAGQTIPPVMGDIAKSFKPRETPLMMGQVVRSMESPSPSASTLATINPPQSFASQASPVLEQQFSFAPYLSISVQGDVKDPAQLARELEPYLRFQFDEYSRQATARQLFDPAHV</sequence>
<dbReference type="InterPro" id="IPR010090">
    <property type="entry name" value="Phage_tape_meas"/>
</dbReference>
<reference evidence="4 5" key="1">
    <citation type="journal article" date="2022" name="Int. J. Syst. Evol. Microbiol.">
        <title>Pseudomonas aegrilactucae sp. nov. and Pseudomonas morbosilactucae sp. nov., pathogens causing bacterial rot of lettuce in Japan.</title>
        <authorList>
            <person name="Sawada H."/>
            <person name="Fujikawa T."/>
            <person name="Satou M."/>
        </authorList>
    </citation>
    <scope>NUCLEOTIDE SEQUENCE [LARGE SCALE GENOMIC DNA]</scope>
    <source>
        <strain evidence="4 5">MAFF 302030</strain>
    </source>
</reference>
<feature type="region of interest" description="Disordered" evidence="1">
    <location>
        <begin position="480"/>
        <end position="534"/>
    </location>
</feature>
<feature type="compositionally biased region" description="Basic residues" evidence="1">
    <location>
        <begin position="481"/>
        <end position="492"/>
    </location>
</feature>
<feature type="chain" id="PRO_5040785932" evidence="2">
    <location>
        <begin position="23"/>
        <end position="770"/>
    </location>
</feature>
<reference evidence="4 5" key="2">
    <citation type="journal article" date="2023" name="Plant Pathol.">
        <title>Dismantling and reorganizing Pseudomonas marginalis sensu#lato.</title>
        <authorList>
            <person name="Sawada H."/>
            <person name="Fujikawa T."/>
            <person name="Satou M."/>
        </authorList>
    </citation>
    <scope>NUCLEOTIDE SEQUENCE [LARGE SCALE GENOMIC DNA]</scope>
    <source>
        <strain evidence="4 5">MAFF 302030</strain>
    </source>
</reference>
<evidence type="ECO:0000256" key="1">
    <source>
        <dbReference type="SAM" id="MobiDB-lite"/>
    </source>
</evidence>
<accession>A0A9X1YZ68</accession>
<dbReference type="AlphaFoldDB" id="A0A9X1YZ68"/>
<feature type="signal peptide" evidence="2">
    <location>
        <begin position="1"/>
        <end position="22"/>
    </location>
</feature>
<evidence type="ECO:0000259" key="3">
    <source>
        <dbReference type="Pfam" id="PF10145"/>
    </source>
</evidence>
<name>A0A9X1YZ68_9PSED</name>
<protein>
    <submittedName>
        <fullName evidence="4">Phage tail tape measure protein</fullName>
    </submittedName>
</protein>
<evidence type="ECO:0000313" key="5">
    <source>
        <dbReference type="Proteomes" id="UP001155059"/>
    </source>
</evidence>
<dbReference type="PANTHER" id="PTHR21525">
    <property type="entry name" value="MOTILE SPERM PROTEIN"/>
    <property type="match status" value="1"/>
</dbReference>
<evidence type="ECO:0000313" key="4">
    <source>
        <dbReference type="EMBL" id="MCK9799772.1"/>
    </source>
</evidence>
<feature type="domain" description="Phage tail tape measure protein" evidence="3">
    <location>
        <begin position="172"/>
        <end position="331"/>
    </location>
</feature>
<feature type="compositionally biased region" description="Low complexity" evidence="1">
    <location>
        <begin position="499"/>
        <end position="509"/>
    </location>
</feature>
<dbReference type="EMBL" id="JALQCW010000049">
    <property type="protein sequence ID" value="MCK9799772.1"/>
    <property type="molecule type" value="Genomic_DNA"/>
</dbReference>
<dbReference type="Pfam" id="PF10145">
    <property type="entry name" value="PhageMin_Tail"/>
    <property type="match status" value="1"/>
</dbReference>
<dbReference type="RefSeq" id="WP_268265967.1">
    <property type="nucleotide sequence ID" value="NZ_JALQCW010000049.1"/>
</dbReference>
<gene>
    <name evidence="4" type="ORF">M1B34_19195</name>
</gene>
<proteinExistence type="predicted"/>
<keyword evidence="2" id="KW-0732">Signal</keyword>
<comment type="caution">
    <text evidence="4">The sequence shown here is derived from an EMBL/GenBank/DDBJ whole genome shotgun (WGS) entry which is preliminary data.</text>
</comment>